<dbReference type="InterPro" id="IPR000276">
    <property type="entry name" value="GPCR_Rhodpsn"/>
</dbReference>
<evidence type="ECO:0000256" key="11">
    <source>
        <dbReference type="SAM" id="Phobius"/>
    </source>
</evidence>
<evidence type="ECO:0000256" key="3">
    <source>
        <dbReference type="ARBA" id="ARBA00022692"/>
    </source>
</evidence>
<keyword evidence="14" id="KW-1185">Reference proteome</keyword>
<evidence type="ECO:0000256" key="8">
    <source>
        <dbReference type="ARBA" id="ARBA00023170"/>
    </source>
</evidence>
<evidence type="ECO:0000256" key="6">
    <source>
        <dbReference type="ARBA" id="ARBA00023136"/>
    </source>
</evidence>
<comment type="subcellular location">
    <subcellularLocation>
        <location evidence="1">Cell membrane</location>
        <topology evidence="1">Multi-pass membrane protein</topology>
    </subcellularLocation>
</comment>
<keyword evidence="4 11" id="KW-1133">Transmembrane helix</keyword>
<evidence type="ECO:0000256" key="1">
    <source>
        <dbReference type="ARBA" id="ARBA00004651"/>
    </source>
</evidence>
<evidence type="ECO:0000259" key="12">
    <source>
        <dbReference type="PROSITE" id="PS50262"/>
    </source>
</evidence>
<evidence type="ECO:0000256" key="10">
    <source>
        <dbReference type="SAM" id="MobiDB-lite"/>
    </source>
</evidence>
<dbReference type="PANTHER" id="PTHR24248:SF125">
    <property type="entry name" value="DOPAMINE D2-LIKE RECEPTOR"/>
    <property type="match status" value="1"/>
</dbReference>
<comment type="caution">
    <text evidence="13">The sequence shown here is derived from an EMBL/GenBank/DDBJ whole genome shotgun (WGS) entry which is preliminary data.</text>
</comment>
<proteinExistence type="predicted"/>
<dbReference type="GO" id="GO:0004930">
    <property type="term" value="F:G protein-coupled receptor activity"/>
    <property type="evidence" value="ECO:0007669"/>
    <property type="project" value="UniProtKB-KW"/>
</dbReference>
<dbReference type="InterPro" id="IPR017452">
    <property type="entry name" value="GPCR_Rhodpsn_7TM"/>
</dbReference>
<evidence type="ECO:0000313" key="13">
    <source>
        <dbReference type="EMBL" id="KAF8571664.1"/>
    </source>
</evidence>
<dbReference type="Pfam" id="PF00001">
    <property type="entry name" value="7tm_1"/>
    <property type="match status" value="1"/>
</dbReference>
<keyword evidence="7" id="KW-1015">Disulfide bond</keyword>
<protein>
    <recommendedName>
        <fullName evidence="12">G-protein coupled receptors family 1 profile domain-containing protein</fullName>
    </recommendedName>
</protein>
<keyword evidence="6 11" id="KW-0472">Membrane</keyword>
<accession>A0A8T0DWU4</accession>
<dbReference type="GO" id="GO:0005886">
    <property type="term" value="C:plasma membrane"/>
    <property type="evidence" value="ECO:0007669"/>
    <property type="project" value="UniProtKB-SubCell"/>
</dbReference>
<dbReference type="Proteomes" id="UP000699462">
    <property type="component" value="Unassembled WGS sequence"/>
</dbReference>
<dbReference type="Gene3D" id="1.20.1070.10">
    <property type="entry name" value="Rhodopsin 7-helix transmembrane proteins"/>
    <property type="match status" value="1"/>
</dbReference>
<evidence type="ECO:0000256" key="2">
    <source>
        <dbReference type="ARBA" id="ARBA00022475"/>
    </source>
</evidence>
<feature type="transmembrane region" description="Helical" evidence="11">
    <location>
        <begin position="57"/>
        <end position="78"/>
    </location>
</feature>
<evidence type="ECO:0000256" key="5">
    <source>
        <dbReference type="ARBA" id="ARBA00023040"/>
    </source>
</evidence>
<dbReference type="PROSITE" id="PS50262">
    <property type="entry name" value="G_PROTEIN_RECEP_F1_2"/>
    <property type="match status" value="1"/>
</dbReference>
<dbReference type="SUPFAM" id="SSF81321">
    <property type="entry name" value="Family A G protein-coupled receptor-like"/>
    <property type="match status" value="1"/>
</dbReference>
<feature type="region of interest" description="Disordered" evidence="10">
    <location>
        <begin position="313"/>
        <end position="360"/>
    </location>
</feature>
<keyword evidence="2" id="KW-1003">Cell membrane</keyword>
<evidence type="ECO:0000313" key="14">
    <source>
        <dbReference type="Proteomes" id="UP000699462"/>
    </source>
</evidence>
<feature type="transmembrane region" description="Helical" evidence="11">
    <location>
        <begin position="20"/>
        <end position="37"/>
    </location>
</feature>
<dbReference type="EMBL" id="JTDF01000386">
    <property type="protein sequence ID" value="KAF8571664.1"/>
    <property type="molecule type" value="Genomic_DNA"/>
</dbReference>
<dbReference type="PANTHER" id="PTHR24248">
    <property type="entry name" value="ADRENERGIC RECEPTOR-RELATED G-PROTEIN COUPLED RECEPTOR"/>
    <property type="match status" value="1"/>
</dbReference>
<reference evidence="13 14" key="1">
    <citation type="submission" date="2019-07" db="EMBL/GenBank/DDBJ databases">
        <title>Annotation for the trematode Paragonimus westermani.</title>
        <authorList>
            <person name="Choi Y.-J."/>
        </authorList>
    </citation>
    <scope>NUCLEOTIDE SEQUENCE [LARGE SCALE GENOMIC DNA]</scope>
    <source>
        <strain evidence="13">180907_Pwestermani</strain>
    </source>
</reference>
<evidence type="ECO:0000256" key="4">
    <source>
        <dbReference type="ARBA" id="ARBA00022989"/>
    </source>
</evidence>
<keyword evidence="8" id="KW-0675">Receptor</keyword>
<organism evidence="13 14">
    <name type="scientific">Paragonimus westermani</name>
    <dbReference type="NCBI Taxonomy" id="34504"/>
    <lineage>
        <taxon>Eukaryota</taxon>
        <taxon>Metazoa</taxon>
        <taxon>Spiralia</taxon>
        <taxon>Lophotrochozoa</taxon>
        <taxon>Platyhelminthes</taxon>
        <taxon>Trematoda</taxon>
        <taxon>Digenea</taxon>
        <taxon>Plagiorchiida</taxon>
        <taxon>Troglotremata</taxon>
        <taxon>Troglotrematidae</taxon>
        <taxon>Paragonimus</taxon>
    </lineage>
</organism>
<dbReference type="AlphaFoldDB" id="A0A8T0DWU4"/>
<gene>
    <name evidence="13" type="ORF">P879_00345</name>
</gene>
<evidence type="ECO:0000256" key="9">
    <source>
        <dbReference type="ARBA" id="ARBA00023224"/>
    </source>
</evidence>
<dbReference type="OrthoDB" id="10010417at2759"/>
<keyword evidence="5" id="KW-0297">G-protein coupled receptor</keyword>
<keyword evidence="3 11" id="KW-0812">Transmembrane</keyword>
<evidence type="ECO:0000256" key="7">
    <source>
        <dbReference type="ARBA" id="ARBA00023157"/>
    </source>
</evidence>
<feature type="domain" description="G-protein coupled receptors family 1 profile" evidence="12">
    <location>
        <begin position="1"/>
        <end position="110"/>
    </location>
</feature>
<name>A0A8T0DWU4_9TREM</name>
<sequence>MAVTRPISYAKRNNLKRVRVSIAVVWTVSFVIALPVVCGLNEMYELELNSCASSNPVYVISSSVGSFYVPAVVLLAVYQRIFRLIRERHKQLDKSLSTRSESHCESSDDRGTVLANPIAKRFQASCSNTTETTRQITHMAESVTATIPVDDELTSGEHKKLQQEDVCLPPCFILNFVNTMTECEFDGPRTDIQSPNLSILVPEDNSKRGLSLPKSHSESFSIPQKLASHQLPSYSSLNIPHVYSSKTLSAAKESSCTPMDSKRSTIFNQLKAYSGPGQFGCQKSAASPQGGRQAEVTDRKEMEFGHLCSNPCTESPAISDSPRDVGSQQAGNYTREDGGSTPELHKLNSPQHNQLRSDDHEPSTIRRVICCIRCSEPCDSISDSSSSLQNTLDNLYSSSEDTSDYGENSADSSVCMECPDDGICLSPLECTCDNITIRKNQVLWTRNHSPFHLATNCSTSISKKNMSTSGRRLLLISRNGGRSNTVRKPGFQFFLTKTVYKNRTFHWKSNYNSVQQPESVIPKTCILSTSDYKYKKPTSVHENKPRSAFSQVAHIVGKRSRTGLCRTMGNILKDTERRPQPNLPGLELNVSDKTSNLFTFNSVEKIKKRVNFRATKQRSVSQRERKATKTLAIVLGIDTKDPKPTDIKAGVNTIEKNQ</sequence>
<feature type="compositionally biased region" description="Basic and acidic residues" evidence="10">
    <location>
        <begin position="334"/>
        <end position="346"/>
    </location>
</feature>
<keyword evidence="9" id="KW-0807">Transducer</keyword>